<keyword evidence="2" id="KW-1185">Reference proteome</keyword>
<proteinExistence type="predicted"/>
<evidence type="ECO:0000313" key="2">
    <source>
        <dbReference type="Proteomes" id="UP001201701"/>
    </source>
</evidence>
<accession>A0ABS9QQG3</accession>
<dbReference type="EMBL" id="JAKREW010000070">
    <property type="protein sequence ID" value="MCG7509083.1"/>
    <property type="molecule type" value="Genomic_DNA"/>
</dbReference>
<dbReference type="Proteomes" id="UP001201701">
    <property type="component" value="Unassembled WGS sequence"/>
</dbReference>
<comment type="caution">
    <text evidence="1">The sequence shown here is derived from an EMBL/GenBank/DDBJ whole genome shotgun (WGS) entry which is preliminary data.</text>
</comment>
<evidence type="ECO:0000313" key="1">
    <source>
        <dbReference type="EMBL" id="MCG7509083.1"/>
    </source>
</evidence>
<name>A0ABS9QQG3_9HYPH</name>
<dbReference type="RefSeq" id="WP_239370581.1">
    <property type="nucleotide sequence ID" value="NZ_JAKREW010000070.1"/>
</dbReference>
<reference evidence="1 2" key="1">
    <citation type="submission" date="2022-02" db="EMBL/GenBank/DDBJ databases">
        <title>Draft genome sequence of Mezorhizobium retamae strain IRAMC:0171 isolated from Retama raetam nodules.</title>
        <authorList>
            <person name="Bengaied R."/>
            <person name="Sbissi I."/>
            <person name="Huber K."/>
            <person name="Ghodbane F."/>
            <person name="Nouioui I."/>
            <person name="Tarhouni M."/>
            <person name="Gtari M."/>
        </authorList>
    </citation>
    <scope>NUCLEOTIDE SEQUENCE [LARGE SCALE GENOMIC DNA]</scope>
    <source>
        <strain evidence="1 2">IRAMC:0171</strain>
    </source>
</reference>
<protein>
    <submittedName>
        <fullName evidence="1">Uncharacterized protein</fullName>
    </submittedName>
</protein>
<sequence length="71" mass="7851">MEKTEGATEPDVYELLLEAATARRKAAKSMLDAYAANALPNPATPEDLAFWEQALADAELELARFHPPHRD</sequence>
<organism evidence="1 2">
    <name type="scientific">Mesorhizobium retamae</name>
    <dbReference type="NCBI Taxonomy" id="2912854"/>
    <lineage>
        <taxon>Bacteria</taxon>
        <taxon>Pseudomonadati</taxon>
        <taxon>Pseudomonadota</taxon>
        <taxon>Alphaproteobacteria</taxon>
        <taxon>Hyphomicrobiales</taxon>
        <taxon>Phyllobacteriaceae</taxon>
        <taxon>Mesorhizobium</taxon>
    </lineage>
</organism>
<gene>
    <name evidence="1" type="ORF">L4923_29020</name>
</gene>